<keyword evidence="2" id="KW-1185">Reference proteome</keyword>
<dbReference type="EMBL" id="JACVVK020000014">
    <property type="protein sequence ID" value="KAK7504628.1"/>
    <property type="molecule type" value="Genomic_DNA"/>
</dbReference>
<name>A0ABD0LZR7_9CAEN</name>
<dbReference type="Proteomes" id="UP001519460">
    <property type="component" value="Unassembled WGS sequence"/>
</dbReference>
<evidence type="ECO:0000313" key="1">
    <source>
        <dbReference type="EMBL" id="KAK7504628.1"/>
    </source>
</evidence>
<sequence length="91" mass="10585">MHSKTYSQFLEILDSESPLNDTIALYFFFLSLSLRMRARRAPEGAVIVTGTEMSARQAVFDERKSRKRRQKLKETLWWETSQTSQVSLVLA</sequence>
<dbReference type="AlphaFoldDB" id="A0ABD0LZR7"/>
<gene>
    <name evidence="1" type="ORF">BaRGS_00004114</name>
</gene>
<evidence type="ECO:0000313" key="2">
    <source>
        <dbReference type="Proteomes" id="UP001519460"/>
    </source>
</evidence>
<proteinExistence type="predicted"/>
<protein>
    <submittedName>
        <fullName evidence="1">Uncharacterized protein</fullName>
    </submittedName>
</protein>
<accession>A0ABD0LZR7</accession>
<organism evidence="1 2">
    <name type="scientific">Batillaria attramentaria</name>
    <dbReference type="NCBI Taxonomy" id="370345"/>
    <lineage>
        <taxon>Eukaryota</taxon>
        <taxon>Metazoa</taxon>
        <taxon>Spiralia</taxon>
        <taxon>Lophotrochozoa</taxon>
        <taxon>Mollusca</taxon>
        <taxon>Gastropoda</taxon>
        <taxon>Caenogastropoda</taxon>
        <taxon>Sorbeoconcha</taxon>
        <taxon>Cerithioidea</taxon>
        <taxon>Batillariidae</taxon>
        <taxon>Batillaria</taxon>
    </lineage>
</organism>
<reference evidence="1 2" key="1">
    <citation type="journal article" date="2023" name="Sci. Data">
        <title>Genome assembly of the Korean intertidal mud-creeper Batillaria attramentaria.</title>
        <authorList>
            <person name="Patra A.K."/>
            <person name="Ho P.T."/>
            <person name="Jun S."/>
            <person name="Lee S.J."/>
            <person name="Kim Y."/>
            <person name="Won Y.J."/>
        </authorList>
    </citation>
    <scope>NUCLEOTIDE SEQUENCE [LARGE SCALE GENOMIC DNA]</scope>
    <source>
        <strain evidence="1">Wonlab-2016</strain>
    </source>
</reference>
<comment type="caution">
    <text evidence="1">The sequence shown here is derived from an EMBL/GenBank/DDBJ whole genome shotgun (WGS) entry which is preliminary data.</text>
</comment>